<keyword evidence="1" id="KW-0328">Glycosyltransferase</keyword>
<dbReference type="GO" id="GO:0005737">
    <property type="term" value="C:cytoplasm"/>
    <property type="evidence" value="ECO:0007669"/>
    <property type="project" value="TreeGrafter"/>
</dbReference>
<keyword evidence="2" id="KW-0808">Transferase</keyword>
<dbReference type="Proteomes" id="UP000783796">
    <property type="component" value="Unassembled WGS sequence"/>
</dbReference>
<reference evidence="3" key="1">
    <citation type="journal article" date="2021" name="PeerJ">
        <title>Extensive microbial diversity within the chicken gut microbiome revealed by metagenomics and culture.</title>
        <authorList>
            <person name="Gilroy R."/>
            <person name="Ravi A."/>
            <person name="Getino M."/>
            <person name="Pursley I."/>
            <person name="Horton D.L."/>
            <person name="Alikhan N.F."/>
            <person name="Baker D."/>
            <person name="Gharbi K."/>
            <person name="Hall N."/>
            <person name="Watson M."/>
            <person name="Adriaenssens E.M."/>
            <person name="Foster-Nyarko E."/>
            <person name="Jarju S."/>
            <person name="Secka A."/>
            <person name="Antonio M."/>
            <person name="Oren A."/>
            <person name="Chaudhuri R.R."/>
            <person name="La Ragione R."/>
            <person name="Hildebrand F."/>
            <person name="Pallen M.J."/>
        </authorList>
    </citation>
    <scope>NUCLEOTIDE SEQUENCE</scope>
    <source>
        <strain evidence="3">G4-2901</strain>
    </source>
</reference>
<protein>
    <submittedName>
        <fullName evidence="3">Glycogen/starch synthase</fullName>
    </submittedName>
</protein>
<dbReference type="InterPro" id="IPR008631">
    <property type="entry name" value="Glycogen_synth"/>
</dbReference>
<accession>A0A948T9D5</accession>
<evidence type="ECO:0000313" key="3">
    <source>
        <dbReference type="EMBL" id="MBU3836793.1"/>
    </source>
</evidence>
<name>A0A948T9D5_9BACT</name>
<evidence type="ECO:0000256" key="1">
    <source>
        <dbReference type="ARBA" id="ARBA00022676"/>
    </source>
</evidence>
<reference evidence="3" key="2">
    <citation type="submission" date="2021-04" db="EMBL/GenBank/DDBJ databases">
        <authorList>
            <person name="Gilroy R."/>
        </authorList>
    </citation>
    <scope>NUCLEOTIDE SEQUENCE</scope>
    <source>
        <strain evidence="3">G4-2901</strain>
    </source>
</reference>
<sequence>MMKQLLTPDYIFESSWEVCNKVGGIYTVLSTRAKTLQEAFEDKIFFIGPDVWLGKENPLFVEDEKLLKDWREHALSSENLSLRIGRWNIPGNPIAILVDFAPFFEQKNEIYTQAWFDYQVDSLHAYGDYDEASMFSYAAGKVVESYYRFFLDDSKKVVYQAHEWMTGLGALYVQKHVPEIATIFTTHATSIGRSIAGNNKPLYDYLFAYNGDQMARELNMESKHSIEKQTAHHVDCFTTVSEITNNECKELLDKAADVVLMNGFEDDFVPKGRTFAAKRKKARQVMLNLANKLLGTSLGDDTLIIGTSGRYEFKNKGINVYLETLNRLTRDKNLKKEVLAFINVPGWVGEARQDLIDRLKSKENFNTPLEVPFVTHWLHNMSHDQVLDMLKYLNMSNSADSKVKVIFVPCYLDGKDGILNMTYYDLVLGNDLSVYPSYYEPWGYTPLESIAFKVPTITSDLAGFGLWVNSVVGHNGELADGVKVIHRTDYNYSEVADAIKDTISEFSSLDQKQIEKIRKNAAAIAEKALWKHFIKYYYEAYDVALRNASVRLKKNKKEN</sequence>
<dbReference type="Pfam" id="PF05693">
    <property type="entry name" value="Glycogen_syn"/>
    <property type="match status" value="2"/>
</dbReference>
<dbReference type="Gene3D" id="3.40.50.2000">
    <property type="entry name" value="Glycogen Phosphorylase B"/>
    <property type="match status" value="2"/>
</dbReference>
<dbReference type="AlphaFoldDB" id="A0A948T9D5"/>
<comment type="caution">
    <text evidence="3">The sequence shown here is derived from an EMBL/GenBank/DDBJ whole genome shotgun (WGS) entry which is preliminary data.</text>
</comment>
<organism evidence="3 4">
    <name type="scientific">Candidatus Phocaeicola faecigallinarum</name>
    <dbReference type="NCBI Taxonomy" id="2838732"/>
    <lineage>
        <taxon>Bacteria</taxon>
        <taxon>Pseudomonadati</taxon>
        <taxon>Bacteroidota</taxon>
        <taxon>Bacteroidia</taxon>
        <taxon>Bacteroidales</taxon>
        <taxon>Bacteroidaceae</taxon>
        <taxon>Phocaeicola</taxon>
    </lineage>
</organism>
<dbReference type="PANTHER" id="PTHR10176">
    <property type="entry name" value="GLYCOGEN SYNTHASE"/>
    <property type="match status" value="1"/>
</dbReference>
<dbReference type="GO" id="GO:0004373">
    <property type="term" value="F:alpha-1,4-glucan glucosyltransferase (UDP-glucose donor) activity"/>
    <property type="evidence" value="ECO:0007669"/>
    <property type="project" value="InterPro"/>
</dbReference>
<evidence type="ECO:0000256" key="2">
    <source>
        <dbReference type="ARBA" id="ARBA00022679"/>
    </source>
</evidence>
<gene>
    <name evidence="3" type="ORF">H9777_00375</name>
</gene>
<evidence type="ECO:0000313" key="4">
    <source>
        <dbReference type="Proteomes" id="UP000783796"/>
    </source>
</evidence>
<dbReference type="EMBL" id="JAHLFW010000004">
    <property type="protein sequence ID" value="MBU3836793.1"/>
    <property type="molecule type" value="Genomic_DNA"/>
</dbReference>
<proteinExistence type="predicted"/>
<dbReference type="PANTHER" id="PTHR10176:SF3">
    <property type="entry name" value="GLYCOGEN [STARCH] SYNTHASE"/>
    <property type="match status" value="1"/>
</dbReference>
<dbReference type="GO" id="GO:0005978">
    <property type="term" value="P:glycogen biosynthetic process"/>
    <property type="evidence" value="ECO:0007669"/>
    <property type="project" value="InterPro"/>
</dbReference>
<dbReference type="SUPFAM" id="SSF53756">
    <property type="entry name" value="UDP-Glycosyltransferase/glycogen phosphorylase"/>
    <property type="match status" value="2"/>
</dbReference>